<dbReference type="PANTHER" id="PTHR11113:SF14">
    <property type="entry name" value="N-ACETYLGLUCOSAMINE-6-PHOSPHATE DEACETYLASE"/>
    <property type="match status" value="1"/>
</dbReference>
<dbReference type="SUPFAM" id="SSF51338">
    <property type="entry name" value="Composite domain of metallo-dependent hydrolases"/>
    <property type="match status" value="1"/>
</dbReference>
<name>A0A928DQX5_9BACT</name>
<comment type="cofactor">
    <cofactor evidence="8">
        <name>a divalent metal cation</name>
        <dbReference type="ChEBI" id="CHEBI:60240"/>
    </cofactor>
    <text evidence="8">Binds 1 divalent metal cation per subunit.</text>
</comment>
<evidence type="ECO:0000313" key="11">
    <source>
        <dbReference type="Proteomes" id="UP000725649"/>
    </source>
</evidence>
<evidence type="ECO:0000256" key="4">
    <source>
        <dbReference type="ARBA" id="ARBA00023277"/>
    </source>
</evidence>
<feature type="binding site" evidence="7">
    <location>
        <position position="267"/>
    </location>
    <ligand>
        <name>substrate</name>
    </ligand>
</feature>
<dbReference type="AlphaFoldDB" id="A0A928DQX5"/>
<dbReference type="Proteomes" id="UP000725649">
    <property type="component" value="Unassembled WGS sequence"/>
</dbReference>
<dbReference type="InterPro" id="IPR003764">
    <property type="entry name" value="GlcNAc_6-P_deAcase"/>
</dbReference>
<evidence type="ECO:0000256" key="2">
    <source>
        <dbReference type="ARBA" id="ARBA00022723"/>
    </source>
</evidence>
<comment type="caution">
    <text evidence="10">The sequence shown here is derived from an EMBL/GenBank/DDBJ whole genome shotgun (WGS) entry which is preliminary data.</text>
</comment>
<dbReference type="Gene3D" id="2.30.40.10">
    <property type="entry name" value="Urease, subunit C, domain 1"/>
    <property type="match status" value="1"/>
</dbReference>
<evidence type="ECO:0000313" key="10">
    <source>
        <dbReference type="EMBL" id="MBE6421454.1"/>
    </source>
</evidence>
<dbReference type="GO" id="GO:0046872">
    <property type="term" value="F:metal ion binding"/>
    <property type="evidence" value="ECO:0007669"/>
    <property type="project" value="UniProtKB-KW"/>
</dbReference>
<evidence type="ECO:0000256" key="6">
    <source>
        <dbReference type="PIRSR" id="PIRSR038994-1"/>
    </source>
</evidence>
<dbReference type="InterPro" id="IPR006680">
    <property type="entry name" value="Amidohydro-rel"/>
</dbReference>
<dbReference type="EMBL" id="SUVG01000005">
    <property type="protein sequence ID" value="MBE6421454.1"/>
    <property type="molecule type" value="Genomic_DNA"/>
</dbReference>
<feature type="domain" description="Amidohydrolase-related" evidence="9">
    <location>
        <begin position="92"/>
        <end position="418"/>
    </location>
</feature>
<dbReference type="SUPFAM" id="SSF51556">
    <property type="entry name" value="Metallo-dependent hydrolases"/>
    <property type="match status" value="1"/>
</dbReference>
<dbReference type="PIRSF" id="PIRSF038994">
    <property type="entry name" value="NagA"/>
    <property type="match status" value="1"/>
</dbReference>
<dbReference type="EC" id="3.5.1.25" evidence="10"/>
<accession>A0A928DQX5</accession>
<keyword evidence="2 8" id="KW-0479">Metal-binding</keyword>
<feature type="binding site" evidence="8">
    <location>
        <position position="256"/>
    </location>
    <ligand>
        <name>Zn(2+)</name>
        <dbReference type="ChEBI" id="CHEBI:29105"/>
    </ligand>
</feature>
<protein>
    <submittedName>
        <fullName evidence="10">N-acetylglucosamine-6-phosphate deacetylase</fullName>
        <ecNumber evidence="10">3.5.1.25</ecNumber>
    </submittedName>
</protein>
<dbReference type="Gene3D" id="3.20.20.140">
    <property type="entry name" value="Metal-dependent hydrolases"/>
    <property type="match status" value="1"/>
</dbReference>
<evidence type="ECO:0000259" key="9">
    <source>
        <dbReference type="Pfam" id="PF01979"/>
    </source>
</evidence>
<feature type="binding site" evidence="7">
    <location>
        <begin position="348"/>
        <end position="350"/>
    </location>
    <ligand>
        <name>substrate</name>
    </ligand>
</feature>
<dbReference type="Pfam" id="PF01979">
    <property type="entry name" value="Amidohydro_1"/>
    <property type="match status" value="1"/>
</dbReference>
<dbReference type="NCBIfam" id="TIGR00221">
    <property type="entry name" value="nagA"/>
    <property type="match status" value="1"/>
</dbReference>
<keyword evidence="3 5" id="KW-0378">Hydrolase</keyword>
<dbReference type="GO" id="GO:0006046">
    <property type="term" value="P:N-acetylglucosamine catabolic process"/>
    <property type="evidence" value="ECO:0007669"/>
    <property type="project" value="TreeGrafter"/>
</dbReference>
<feature type="binding site" evidence="8">
    <location>
        <position position="169"/>
    </location>
    <ligand>
        <name>Zn(2+)</name>
        <dbReference type="ChEBI" id="CHEBI:29105"/>
    </ligand>
</feature>
<dbReference type="PANTHER" id="PTHR11113">
    <property type="entry name" value="N-ACETYLGLUCOSAMINE-6-PHOSPHATE DEACETYLASE"/>
    <property type="match status" value="1"/>
</dbReference>
<feature type="binding site" evidence="7">
    <location>
        <begin position="259"/>
        <end position="260"/>
    </location>
    <ligand>
        <name>substrate</name>
    </ligand>
</feature>
<organism evidence="10 11">
    <name type="scientific">Candidatus Avelusimicrobium gallicola</name>
    <dbReference type="NCBI Taxonomy" id="2562704"/>
    <lineage>
        <taxon>Bacteria</taxon>
        <taxon>Pseudomonadati</taxon>
        <taxon>Elusimicrobiota</taxon>
        <taxon>Elusimicrobia</taxon>
        <taxon>Elusimicrobiales</taxon>
        <taxon>Elusimicrobiaceae</taxon>
        <taxon>Candidatus Avelusimicrobium</taxon>
    </lineage>
</organism>
<feature type="binding site" evidence="7">
    <location>
        <position position="291"/>
    </location>
    <ligand>
        <name>substrate</name>
    </ligand>
</feature>
<comment type="similarity">
    <text evidence="1 5">Belongs to the metallo-dependent hydrolases superfamily. NagA family.</text>
</comment>
<sequence>MKTLALCWTRNPAPAYKPCRPPNRKPNNGVWKSRNNMNAFLITNICAVTPEKTLEKAVIWVEDGRIKQVCEKSELPSTANALPKIDGKNTFALPGFIDLHIHGFAGFGVETGNAQDLLAMSAELGKHGVTAFTPTLYCGQPEDMARLLRLLSPALGKETGAKILGFHLEGPFISPAKPGVMKPQDIAPANLEVLKNLYEASNGKIVSMTLAPELPGIEPIIEFCRSHGILLQAGHTNATYEEFALGAARGVTHATHLFNAMSPFTQRAPGASGAVLMNPGISCEIIADGVHVHPDIVGFLRTVKPVENIILVTDALRPTGQEKGPFLANGEEVVLSGGVWKRKADNVIAGSALTMARGVKNLVDFGYTLPQASLCACANPARLLGLSHTGRLEAGYSADIVLLGSDFTPLKTFIQGKEI</sequence>
<reference evidence="10" key="1">
    <citation type="submission" date="2019-04" db="EMBL/GenBank/DDBJ databases">
        <title>Evolution of Biomass-Degrading Anaerobic Consortia Revealed by Metagenomics.</title>
        <authorList>
            <person name="Peng X."/>
        </authorList>
    </citation>
    <scope>NUCLEOTIDE SEQUENCE</scope>
    <source>
        <strain evidence="10">SIG66</strain>
    </source>
</reference>
<feature type="binding site" evidence="8">
    <location>
        <position position="235"/>
    </location>
    <ligand>
        <name>Zn(2+)</name>
        <dbReference type="ChEBI" id="CHEBI:29105"/>
    </ligand>
</feature>
<dbReference type="InterPro" id="IPR032466">
    <property type="entry name" value="Metal_Hydrolase"/>
</dbReference>
<proteinExistence type="inferred from homology"/>
<evidence type="ECO:0000256" key="5">
    <source>
        <dbReference type="PIRNR" id="PIRNR038994"/>
    </source>
</evidence>
<dbReference type="InterPro" id="IPR011059">
    <property type="entry name" value="Metal-dep_hydrolase_composite"/>
</dbReference>
<evidence type="ECO:0000256" key="1">
    <source>
        <dbReference type="ARBA" id="ARBA00010716"/>
    </source>
</evidence>
<feature type="binding site" evidence="7">
    <location>
        <position position="180"/>
    </location>
    <ligand>
        <name>substrate</name>
    </ligand>
</feature>
<dbReference type="CDD" id="cd00854">
    <property type="entry name" value="NagA"/>
    <property type="match status" value="1"/>
</dbReference>
<keyword evidence="4 5" id="KW-0119">Carbohydrate metabolism</keyword>
<feature type="active site" description="Proton donor/acceptor" evidence="6">
    <location>
        <position position="314"/>
    </location>
</feature>
<dbReference type="GO" id="GO:0008448">
    <property type="term" value="F:N-acetylglucosamine-6-phosphate deacetylase activity"/>
    <property type="evidence" value="ECO:0007669"/>
    <property type="project" value="UniProtKB-EC"/>
</dbReference>
<evidence type="ECO:0000256" key="3">
    <source>
        <dbReference type="ARBA" id="ARBA00022801"/>
    </source>
</evidence>
<gene>
    <name evidence="10" type="primary">nagA</name>
    <name evidence="10" type="ORF">E7027_04915</name>
</gene>
<evidence type="ECO:0000256" key="8">
    <source>
        <dbReference type="PIRSR" id="PIRSR038994-3"/>
    </source>
</evidence>
<evidence type="ECO:0000256" key="7">
    <source>
        <dbReference type="PIRSR" id="PIRSR038994-2"/>
    </source>
</evidence>